<protein>
    <submittedName>
        <fullName evidence="1">Uncharacterized protein</fullName>
    </submittedName>
</protein>
<keyword evidence="2" id="KW-1185">Reference proteome</keyword>
<proteinExistence type="predicted"/>
<sequence>MSTLFGVTCLYKGQKRSHIEWFHKSLSVGICCSLACSTFSSITCFRIERAMVSASCRVNSCTQNYHTLLYCSCKELSAPSEPDPIAFALHCQKVPDGKETGSVFGTAFCHGLQLWLQVS</sequence>
<evidence type="ECO:0000313" key="1">
    <source>
        <dbReference type="EMBL" id="WVZ72707.1"/>
    </source>
</evidence>
<dbReference type="AlphaFoldDB" id="A0AAQ3TJR3"/>
<name>A0AAQ3TJR3_PASNO</name>
<dbReference type="Proteomes" id="UP001341281">
    <property type="component" value="Chromosome 04"/>
</dbReference>
<accession>A0AAQ3TJR3</accession>
<gene>
    <name evidence="1" type="ORF">U9M48_021124</name>
</gene>
<dbReference type="EMBL" id="CP144748">
    <property type="protein sequence ID" value="WVZ72707.1"/>
    <property type="molecule type" value="Genomic_DNA"/>
</dbReference>
<organism evidence="1 2">
    <name type="scientific">Paspalum notatum var. saurae</name>
    <dbReference type="NCBI Taxonomy" id="547442"/>
    <lineage>
        <taxon>Eukaryota</taxon>
        <taxon>Viridiplantae</taxon>
        <taxon>Streptophyta</taxon>
        <taxon>Embryophyta</taxon>
        <taxon>Tracheophyta</taxon>
        <taxon>Spermatophyta</taxon>
        <taxon>Magnoliopsida</taxon>
        <taxon>Liliopsida</taxon>
        <taxon>Poales</taxon>
        <taxon>Poaceae</taxon>
        <taxon>PACMAD clade</taxon>
        <taxon>Panicoideae</taxon>
        <taxon>Andropogonodae</taxon>
        <taxon>Paspaleae</taxon>
        <taxon>Paspalinae</taxon>
        <taxon>Paspalum</taxon>
    </lineage>
</organism>
<evidence type="ECO:0000313" key="2">
    <source>
        <dbReference type="Proteomes" id="UP001341281"/>
    </source>
</evidence>
<reference evidence="1 2" key="1">
    <citation type="submission" date="2024-02" db="EMBL/GenBank/DDBJ databases">
        <title>High-quality chromosome-scale genome assembly of Pensacola bahiagrass (Paspalum notatum Flugge var. saurae).</title>
        <authorList>
            <person name="Vega J.M."/>
            <person name="Podio M."/>
            <person name="Orjuela J."/>
            <person name="Siena L.A."/>
            <person name="Pessino S.C."/>
            <person name="Combes M.C."/>
            <person name="Mariac C."/>
            <person name="Albertini E."/>
            <person name="Pupilli F."/>
            <person name="Ortiz J.P.A."/>
            <person name="Leblanc O."/>
        </authorList>
    </citation>
    <scope>NUCLEOTIDE SEQUENCE [LARGE SCALE GENOMIC DNA]</scope>
    <source>
        <strain evidence="1">R1</strain>
        <tissue evidence="1">Leaf</tissue>
    </source>
</reference>